<dbReference type="PANTHER" id="PTHR33418">
    <property type="entry name" value="HELICASE-ASSOCIATED"/>
    <property type="match status" value="1"/>
</dbReference>
<gene>
    <name evidence="2" type="ORF">FRACYDRAFT_153183</name>
</gene>
<dbReference type="InParanoid" id="A0A1E7ERH3"/>
<evidence type="ECO:0000313" key="3">
    <source>
        <dbReference type="Proteomes" id="UP000095751"/>
    </source>
</evidence>
<feature type="domain" description="Helicase-associated" evidence="1">
    <location>
        <begin position="65"/>
        <end position="126"/>
    </location>
</feature>
<name>A0A1E7ERH3_9STRA</name>
<dbReference type="KEGG" id="fcy:FRACYDRAFT_153183"/>
<accession>A0A1E7ERH3</accession>
<dbReference type="Proteomes" id="UP000095751">
    <property type="component" value="Unassembled WGS sequence"/>
</dbReference>
<dbReference type="OrthoDB" id="46808at2759"/>
<dbReference type="EMBL" id="KV784379">
    <property type="protein sequence ID" value="OEU08505.1"/>
    <property type="molecule type" value="Genomic_DNA"/>
</dbReference>
<dbReference type="InterPro" id="IPR005114">
    <property type="entry name" value="Helicase_assoc"/>
</dbReference>
<keyword evidence="3" id="KW-1185">Reference proteome</keyword>
<feature type="non-terminal residue" evidence="2">
    <location>
        <position position="127"/>
    </location>
</feature>
<protein>
    <recommendedName>
        <fullName evidence="1">Helicase-associated domain-containing protein</fullName>
    </recommendedName>
</protein>
<reference evidence="2 3" key="1">
    <citation type="submission" date="2016-09" db="EMBL/GenBank/DDBJ databases">
        <title>Extensive genetic diversity and differential bi-allelic expression allows diatom success in the polar Southern Ocean.</title>
        <authorList>
            <consortium name="DOE Joint Genome Institute"/>
            <person name="Mock T."/>
            <person name="Otillar R.P."/>
            <person name="Strauss J."/>
            <person name="Dupont C."/>
            <person name="Frickenhaus S."/>
            <person name="Maumus F."/>
            <person name="Mcmullan M."/>
            <person name="Sanges R."/>
            <person name="Schmutz J."/>
            <person name="Toseland A."/>
            <person name="Valas R."/>
            <person name="Veluchamy A."/>
            <person name="Ward B.J."/>
            <person name="Allen A."/>
            <person name="Barry K."/>
            <person name="Falciatore A."/>
            <person name="Ferrante M."/>
            <person name="Fortunato A.E."/>
            <person name="Gloeckner G."/>
            <person name="Gruber A."/>
            <person name="Hipkin R."/>
            <person name="Janech M."/>
            <person name="Kroth P."/>
            <person name="Leese F."/>
            <person name="Lindquist E."/>
            <person name="Lyon B.R."/>
            <person name="Martin J."/>
            <person name="Mayer C."/>
            <person name="Parker M."/>
            <person name="Quesneville H."/>
            <person name="Raymond J."/>
            <person name="Uhlig C."/>
            <person name="Valentin K.U."/>
            <person name="Worden A.Z."/>
            <person name="Armbrust E.V."/>
            <person name="Bowler C."/>
            <person name="Green B."/>
            <person name="Moulton V."/>
            <person name="Van Oosterhout C."/>
            <person name="Grigoriev I."/>
        </authorList>
    </citation>
    <scope>NUCLEOTIDE SEQUENCE [LARGE SCALE GENOMIC DNA]</scope>
    <source>
        <strain evidence="2 3">CCMP1102</strain>
    </source>
</reference>
<dbReference type="Gene3D" id="6.10.140.530">
    <property type="match status" value="2"/>
</dbReference>
<dbReference type="PANTHER" id="PTHR33418:SF1">
    <property type="entry name" value="HELICASE-ASSOCIATED DOMAIN-CONTAINING PROTEIN"/>
    <property type="match status" value="1"/>
</dbReference>
<evidence type="ECO:0000259" key="1">
    <source>
        <dbReference type="Pfam" id="PF03457"/>
    </source>
</evidence>
<proteinExistence type="predicted"/>
<evidence type="ECO:0000313" key="2">
    <source>
        <dbReference type="EMBL" id="OEU08505.1"/>
    </source>
</evidence>
<feature type="non-terminal residue" evidence="2">
    <location>
        <position position="1"/>
    </location>
</feature>
<dbReference type="AlphaFoldDB" id="A0A1E7ERH3"/>
<sequence length="127" mass="15607">WQKIFQKLVVYKNVHKNTMVPKRYDEDPPLGLWVSNQRQKYKNHKLLLSRTTLLNSIDFVWEVDDTKWMKMFKKLVAYKKMHKNTLITSRHKEDPKFRTWVSNQRRLYKRNELLKERLDKLNSIGFV</sequence>
<dbReference type="Pfam" id="PF03457">
    <property type="entry name" value="HA"/>
    <property type="match status" value="2"/>
</dbReference>
<feature type="domain" description="Helicase-associated" evidence="1">
    <location>
        <begin position="1"/>
        <end position="59"/>
    </location>
</feature>
<organism evidence="2 3">
    <name type="scientific">Fragilariopsis cylindrus CCMP1102</name>
    <dbReference type="NCBI Taxonomy" id="635003"/>
    <lineage>
        <taxon>Eukaryota</taxon>
        <taxon>Sar</taxon>
        <taxon>Stramenopiles</taxon>
        <taxon>Ochrophyta</taxon>
        <taxon>Bacillariophyta</taxon>
        <taxon>Bacillariophyceae</taxon>
        <taxon>Bacillariophycidae</taxon>
        <taxon>Bacillariales</taxon>
        <taxon>Bacillariaceae</taxon>
        <taxon>Fragilariopsis</taxon>
    </lineage>
</organism>